<protein>
    <submittedName>
        <fullName evidence="1">Uncharacterized protein</fullName>
    </submittedName>
</protein>
<dbReference type="AlphaFoldDB" id="A0A644ZDQ9"/>
<proteinExistence type="predicted"/>
<evidence type="ECO:0000313" key="1">
    <source>
        <dbReference type="EMBL" id="MPM38827.1"/>
    </source>
</evidence>
<dbReference type="EMBL" id="VSSQ01008422">
    <property type="protein sequence ID" value="MPM38827.1"/>
    <property type="molecule type" value="Genomic_DNA"/>
</dbReference>
<gene>
    <name evidence="1" type="ORF">SDC9_85457</name>
</gene>
<comment type="caution">
    <text evidence="1">The sequence shown here is derived from an EMBL/GenBank/DDBJ whole genome shotgun (WGS) entry which is preliminary data.</text>
</comment>
<accession>A0A644ZDQ9</accession>
<sequence length="83" mass="9502">MIISKYSGNVVGYLDYYAGFGRRVNAVTRLSSSQRVRREQHTPGTLANEYVRFYHACNNRQTGLSKQRFHSNCETGSVVDIRI</sequence>
<organism evidence="1">
    <name type="scientific">bioreactor metagenome</name>
    <dbReference type="NCBI Taxonomy" id="1076179"/>
    <lineage>
        <taxon>unclassified sequences</taxon>
        <taxon>metagenomes</taxon>
        <taxon>ecological metagenomes</taxon>
    </lineage>
</organism>
<reference evidence="1" key="1">
    <citation type="submission" date="2019-08" db="EMBL/GenBank/DDBJ databases">
        <authorList>
            <person name="Kucharzyk K."/>
            <person name="Murdoch R.W."/>
            <person name="Higgins S."/>
            <person name="Loffler F."/>
        </authorList>
    </citation>
    <scope>NUCLEOTIDE SEQUENCE</scope>
</reference>
<name>A0A644ZDQ9_9ZZZZ</name>